<keyword evidence="7 11" id="KW-0560">Oxidoreductase</keyword>
<evidence type="ECO:0000256" key="3">
    <source>
        <dbReference type="ARBA" id="ARBA00010551"/>
    </source>
</evidence>
<keyword evidence="15" id="KW-1185">Reference proteome</keyword>
<keyword evidence="8 11" id="KW-0350">Heme biosynthesis</keyword>
<dbReference type="GeneID" id="34683736"/>
<dbReference type="Gene3D" id="3.50.50.60">
    <property type="entry name" value="FAD/NAD(P)-binding domain"/>
    <property type="match status" value="1"/>
</dbReference>
<dbReference type="RefSeq" id="XP_022626599.1">
    <property type="nucleotide sequence ID" value="XM_022774509.1"/>
</dbReference>
<dbReference type="InterPro" id="IPR050464">
    <property type="entry name" value="Zeta_carotene_desat/Oxidored"/>
</dbReference>
<dbReference type="InterPro" id="IPR004572">
    <property type="entry name" value="Protoporphyrinogen_oxidase"/>
</dbReference>
<comment type="pathway">
    <text evidence="2 11">Porphyrin-containing compound metabolism; protoporphyrin-IX biosynthesis; protoporphyrin-IX from protoporphyrinogen-IX: step 1/1.</text>
</comment>
<evidence type="ECO:0000313" key="15">
    <source>
        <dbReference type="Proteomes" id="UP000054304"/>
    </source>
</evidence>
<evidence type="ECO:0000256" key="12">
    <source>
        <dbReference type="SAM" id="Phobius"/>
    </source>
</evidence>
<keyword evidence="12" id="KW-1133">Transmembrane helix</keyword>
<dbReference type="OrthoDB" id="438553at2759"/>
<dbReference type="GO" id="GO:0005743">
    <property type="term" value="C:mitochondrial inner membrane"/>
    <property type="evidence" value="ECO:0007669"/>
    <property type="project" value="UniProtKB-SubCell"/>
</dbReference>
<dbReference type="Pfam" id="PF01593">
    <property type="entry name" value="Amino_oxidase"/>
    <property type="match status" value="1"/>
</dbReference>
<organism evidence="14 15">
    <name type="scientific">Lachancea lanzarotensis</name>
    <dbReference type="NCBI Taxonomy" id="1245769"/>
    <lineage>
        <taxon>Eukaryota</taxon>
        <taxon>Fungi</taxon>
        <taxon>Dikarya</taxon>
        <taxon>Ascomycota</taxon>
        <taxon>Saccharomycotina</taxon>
        <taxon>Saccharomycetes</taxon>
        <taxon>Saccharomycetales</taxon>
        <taxon>Saccharomycetaceae</taxon>
        <taxon>Lachancea</taxon>
    </lineage>
</organism>
<keyword evidence="5 11" id="KW-0285">Flavoprotein</keyword>
<reference evidence="14 15" key="1">
    <citation type="submission" date="2014-12" db="EMBL/GenBank/DDBJ databases">
        <authorList>
            <person name="Neuveglise Cecile"/>
        </authorList>
    </citation>
    <scope>NUCLEOTIDE SEQUENCE [LARGE SCALE GENOMIC DNA]</scope>
    <source>
        <strain evidence="14 15">CBS 12615</strain>
    </source>
</reference>
<dbReference type="SUPFAM" id="SSF51905">
    <property type="entry name" value="FAD/NAD(P)-binding domain"/>
    <property type="match status" value="1"/>
</dbReference>
<dbReference type="PANTHER" id="PTHR42923">
    <property type="entry name" value="PROTOPORPHYRINOGEN OXIDASE"/>
    <property type="match status" value="1"/>
</dbReference>
<keyword evidence="12" id="KW-0812">Transmembrane</keyword>
<evidence type="ECO:0000256" key="7">
    <source>
        <dbReference type="ARBA" id="ARBA00023002"/>
    </source>
</evidence>
<proteinExistence type="inferred from homology"/>
<dbReference type="STRING" id="1245769.A0A0C7MXZ8"/>
<keyword evidence="6 11" id="KW-0274">FAD</keyword>
<keyword evidence="9 11" id="KW-0627">Porphyrin biosynthesis</keyword>
<evidence type="ECO:0000256" key="6">
    <source>
        <dbReference type="ARBA" id="ARBA00022827"/>
    </source>
</evidence>
<evidence type="ECO:0000256" key="8">
    <source>
        <dbReference type="ARBA" id="ARBA00023133"/>
    </source>
</evidence>
<dbReference type="SUPFAM" id="SSF54373">
    <property type="entry name" value="FAD-linked reductases, C-terminal domain"/>
    <property type="match status" value="1"/>
</dbReference>
<comment type="catalytic activity">
    <reaction evidence="10 11">
        <text>protoporphyrinogen IX + 3 O2 = protoporphyrin IX + 3 H2O2</text>
        <dbReference type="Rhea" id="RHEA:25576"/>
        <dbReference type="ChEBI" id="CHEBI:15379"/>
        <dbReference type="ChEBI" id="CHEBI:16240"/>
        <dbReference type="ChEBI" id="CHEBI:57306"/>
        <dbReference type="ChEBI" id="CHEBI:57307"/>
        <dbReference type="EC" id="1.3.3.4"/>
    </reaction>
</comment>
<comment type="similarity">
    <text evidence="3 11">Belongs to the protoporphyrinogen/coproporphyrinogen oxidase family. Protoporphyrinogen oxidase subfamily.</text>
</comment>
<dbReference type="InterPro" id="IPR036188">
    <property type="entry name" value="FAD/NAD-bd_sf"/>
</dbReference>
<evidence type="ECO:0000259" key="13">
    <source>
        <dbReference type="Pfam" id="PF01593"/>
    </source>
</evidence>
<dbReference type="InterPro" id="IPR002937">
    <property type="entry name" value="Amino_oxidase"/>
</dbReference>
<evidence type="ECO:0000256" key="1">
    <source>
        <dbReference type="ARBA" id="ARBA00002600"/>
    </source>
</evidence>
<dbReference type="EC" id="1.3.3.4" evidence="4 11"/>
<accession>A0A0C7MXZ8</accession>
<gene>
    <name evidence="14" type="ORF">LALA0_S01e08834g</name>
</gene>
<sequence length="524" mass="58553">MLVGSTKLAANSHIAVVGAGVGGLSFSYFLAKFRPDVNITIIDGSKRTGGWINSATIEDKEKLPILIEKGPRTLRGKSEGTTLIVDTLSSLDQKEFVYYIEKNSVANRKFLVDKDDSLVQVPSSFGSLVKFLRNSLSRDFVTGLLAEPFRKSRMYPCEDESASDFIKRRFGSELVGNNIFSAIFHGIYADDIKQLSAQRTLAPLLALEAKHGSLVKGMLGTSTNEKKSDLPEALAQYQKRMGKDLKELSELYGQLRKLPMIGLRNGLERFPKALYMALQKNPKVQFVLGHPVSQLETDGNGKCQISLADGHQLRELEHVRLTNTPAVMATMTRDKQLAQLLRQVKANTVVLVNFYLAKTDLLEQYHSFGYLVPQSNSNKEQLLGVIFDSVIEQNFKPLAPQHSSYDQREPQKFTKFTAMVGGHYLSKHSLREESYYVEQVKSALLRHLKISQDQLDRGYWEVTMATDCLPQFFVNYNRWVAETKTKFAQNFGPRLSLGGMAFSKGPGVPDVVMDGFQDADALSG</sequence>
<dbReference type="GO" id="GO:0004729">
    <property type="term" value="F:oxygen-dependent protoporphyrinogen oxidase activity"/>
    <property type="evidence" value="ECO:0007669"/>
    <property type="project" value="UniProtKB-UniRule"/>
</dbReference>
<evidence type="ECO:0000256" key="9">
    <source>
        <dbReference type="ARBA" id="ARBA00023244"/>
    </source>
</evidence>
<keyword evidence="12" id="KW-0472">Membrane</keyword>
<dbReference type="UniPathway" id="UPA00251">
    <property type="reaction ID" value="UER00324"/>
</dbReference>
<protein>
    <recommendedName>
        <fullName evidence="4 11">Protoporphyrinogen oxidase</fullName>
        <ecNumber evidence="4 11">1.3.3.4</ecNumber>
    </recommendedName>
</protein>
<dbReference type="PANTHER" id="PTHR42923:SF3">
    <property type="entry name" value="PROTOPORPHYRINOGEN OXIDASE"/>
    <property type="match status" value="1"/>
</dbReference>
<feature type="domain" description="Amine oxidase" evidence="13">
    <location>
        <begin position="22"/>
        <end position="411"/>
    </location>
</feature>
<dbReference type="GO" id="GO:0006782">
    <property type="term" value="P:protoporphyrinogen IX biosynthetic process"/>
    <property type="evidence" value="ECO:0007669"/>
    <property type="project" value="UniProtKB-UniRule"/>
</dbReference>
<dbReference type="HOGENOM" id="CLU_009629_1_2_1"/>
<comment type="cofactor">
    <cofactor evidence="11">
        <name>FAD</name>
        <dbReference type="ChEBI" id="CHEBI:57692"/>
    </cofactor>
    <text evidence="11">Binds 1 FAD per subunit.</text>
</comment>
<evidence type="ECO:0000256" key="11">
    <source>
        <dbReference type="RuleBase" id="RU367069"/>
    </source>
</evidence>
<evidence type="ECO:0000256" key="2">
    <source>
        <dbReference type="ARBA" id="ARBA00005073"/>
    </source>
</evidence>
<feature type="transmembrane region" description="Helical" evidence="12">
    <location>
        <begin position="12"/>
        <end position="31"/>
    </location>
</feature>
<comment type="subcellular location">
    <subcellularLocation>
        <location evidence="11">Mitochondrion inner membrane</location>
    </subcellularLocation>
</comment>
<dbReference type="NCBIfam" id="TIGR00562">
    <property type="entry name" value="proto_IX_ox"/>
    <property type="match status" value="1"/>
</dbReference>
<evidence type="ECO:0000313" key="14">
    <source>
        <dbReference type="EMBL" id="CEP60355.1"/>
    </source>
</evidence>
<evidence type="ECO:0000256" key="5">
    <source>
        <dbReference type="ARBA" id="ARBA00022630"/>
    </source>
</evidence>
<name>A0A0C7MXZ8_9SACH</name>
<evidence type="ECO:0000256" key="10">
    <source>
        <dbReference type="ARBA" id="ARBA00047554"/>
    </source>
</evidence>
<comment type="function">
    <text evidence="1 11">Catalyzes the 6-electron oxidation of protoporphyrinogen-IX to form protoporphyrin-IX.</text>
</comment>
<dbReference type="EMBL" id="LN736360">
    <property type="protein sequence ID" value="CEP60355.1"/>
    <property type="molecule type" value="Genomic_DNA"/>
</dbReference>
<evidence type="ECO:0000256" key="4">
    <source>
        <dbReference type="ARBA" id="ARBA00012867"/>
    </source>
</evidence>
<dbReference type="AlphaFoldDB" id="A0A0C7MXZ8"/>
<dbReference type="Proteomes" id="UP000054304">
    <property type="component" value="Unassembled WGS sequence"/>
</dbReference>